<accession>A0ACC2MZ19</accession>
<name>A0ACC2MZ19_PERAE</name>
<proteinExistence type="predicted"/>
<keyword evidence="2" id="KW-1185">Reference proteome</keyword>
<comment type="caution">
    <text evidence="1">The sequence shown here is derived from an EMBL/GenBank/DDBJ whole genome shotgun (WGS) entry which is preliminary data.</text>
</comment>
<evidence type="ECO:0000313" key="1">
    <source>
        <dbReference type="EMBL" id="KAJ8651011.1"/>
    </source>
</evidence>
<dbReference type="EMBL" id="CM056809">
    <property type="protein sequence ID" value="KAJ8651011.1"/>
    <property type="molecule type" value="Genomic_DNA"/>
</dbReference>
<gene>
    <name evidence="1" type="ORF">MRB53_004034</name>
</gene>
<organism evidence="1 2">
    <name type="scientific">Persea americana</name>
    <name type="common">Avocado</name>
    <dbReference type="NCBI Taxonomy" id="3435"/>
    <lineage>
        <taxon>Eukaryota</taxon>
        <taxon>Viridiplantae</taxon>
        <taxon>Streptophyta</taxon>
        <taxon>Embryophyta</taxon>
        <taxon>Tracheophyta</taxon>
        <taxon>Spermatophyta</taxon>
        <taxon>Magnoliopsida</taxon>
        <taxon>Magnoliidae</taxon>
        <taxon>Laurales</taxon>
        <taxon>Lauraceae</taxon>
        <taxon>Persea</taxon>
    </lineage>
</organism>
<evidence type="ECO:0000313" key="2">
    <source>
        <dbReference type="Proteomes" id="UP001234297"/>
    </source>
</evidence>
<protein>
    <submittedName>
        <fullName evidence="1">Uncharacterized protein</fullName>
    </submittedName>
</protein>
<sequence>MERGLRAYRAVLRLVRRLPPDTRPYYSKFARENFVNYRQVDDTNAIQDLFQRAYTHSTWILQKYSVDQSAADRLKEICCR</sequence>
<dbReference type="Proteomes" id="UP001234297">
    <property type="component" value="Chromosome 1"/>
</dbReference>
<reference evidence="1 2" key="1">
    <citation type="journal article" date="2022" name="Hortic Res">
        <title>A haplotype resolved chromosomal level avocado genome allows analysis of novel avocado genes.</title>
        <authorList>
            <person name="Nath O."/>
            <person name="Fletcher S.J."/>
            <person name="Hayward A."/>
            <person name="Shaw L.M."/>
            <person name="Masouleh A.K."/>
            <person name="Furtado A."/>
            <person name="Henry R.J."/>
            <person name="Mitter N."/>
        </authorList>
    </citation>
    <scope>NUCLEOTIDE SEQUENCE [LARGE SCALE GENOMIC DNA]</scope>
    <source>
        <strain evidence="2">cv. Hass</strain>
    </source>
</reference>